<dbReference type="InterPro" id="IPR043425">
    <property type="entry name" value="NusG-like"/>
</dbReference>
<dbReference type="GO" id="GO:0005829">
    <property type="term" value="C:cytosol"/>
    <property type="evidence" value="ECO:0007669"/>
    <property type="project" value="TreeGrafter"/>
</dbReference>
<keyword evidence="6" id="KW-1185">Reference proteome</keyword>
<dbReference type="PANTHER" id="PTHR30265">
    <property type="entry name" value="RHO-INTERACTING TRANSCRIPTION TERMINATION FACTOR NUSG"/>
    <property type="match status" value="1"/>
</dbReference>
<dbReference type="InterPro" id="IPR006645">
    <property type="entry name" value="NGN-like_dom"/>
</dbReference>
<dbReference type="GO" id="GO:0006354">
    <property type="term" value="P:DNA-templated transcription elongation"/>
    <property type="evidence" value="ECO:0007669"/>
    <property type="project" value="InterPro"/>
</dbReference>
<evidence type="ECO:0000313" key="6">
    <source>
        <dbReference type="Proteomes" id="UP000199308"/>
    </source>
</evidence>
<dbReference type="STRING" id="349064.SAMN05660429_00043"/>
<dbReference type="EMBL" id="FOHK01000001">
    <property type="protein sequence ID" value="SES63027.1"/>
    <property type="molecule type" value="Genomic_DNA"/>
</dbReference>
<dbReference type="CDD" id="cd09892">
    <property type="entry name" value="NGN_SP_RfaH"/>
    <property type="match status" value="1"/>
</dbReference>
<accession>A0A1H9Y2I9</accession>
<dbReference type="SMART" id="SM00738">
    <property type="entry name" value="NGN"/>
    <property type="match status" value="1"/>
</dbReference>
<dbReference type="SUPFAM" id="SSF50104">
    <property type="entry name" value="Translation proteins SH3-like domain"/>
    <property type="match status" value="1"/>
</dbReference>
<keyword evidence="1" id="KW-0889">Transcription antitermination</keyword>
<dbReference type="Pfam" id="PF02357">
    <property type="entry name" value="NusG"/>
    <property type="match status" value="1"/>
</dbReference>
<organism evidence="5 6">
    <name type="scientific">Thalassotalea agarivorans</name>
    <name type="common">Thalassomonas agarivorans</name>
    <dbReference type="NCBI Taxonomy" id="349064"/>
    <lineage>
        <taxon>Bacteria</taxon>
        <taxon>Pseudomonadati</taxon>
        <taxon>Pseudomonadota</taxon>
        <taxon>Gammaproteobacteria</taxon>
        <taxon>Alteromonadales</taxon>
        <taxon>Colwelliaceae</taxon>
        <taxon>Thalassotalea</taxon>
    </lineage>
</organism>
<evidence type="ECO:0000256" key="1">
    <source>
        <dbReference type="ARBA" id="ARBA00022814"/>
    </source>
</evidence>
<dbReference type="Gene3D" id="3.30.70.940">
    <property type="entry name" value="NusG, N-terminal domain"/>
    <property type="match status" value="1"/>
</dbReference>
<evidence type="ECO:0000256" key="3">
    <source>
        <dbReference type="ARBA" id="ARBA00023163"/>
    </source>
</evidence>
<proteinExistence type="predicted"/>
<feature type="domain" description="NusG-like N-terminal" evidence="4">
    <location>
        <begin position="24"/>
        <end position="123"/>
    </location>
</feature>
<dbReference type="OrthoDB" id="9790639at2"/>
<keyword evidence="3" id="KW-0804">Transcription</keyword>
<dbReference type="InterPro" id="IPR036735">
    <property type="entry name" value="NGN_dom_sf"/>
</dbReference>
<evidence type="ECO:0000256" key="2">
    <source>
        <dbReference type="ARBA" id="ARBA00023015"/>
    </source>
</evidence>
<dbReference type="AlphaFoldDB" id="A0A1H9Y2I9"/>
<dbReference type="NCBIfam" id="TIGR01955">
    <property type="entry name" value="RfaH"/>
    <property type="match status" value="1"/>
</dbReference>
<reference evidence="5 6" key="1">
    <citation type="submission" date="2016-10" db="EMBL/GenBank/DDBJ databases">
        <authorList>
            <person name="de Groot N.N."/>
        </authorList>
    </citation>
    <scope>NUCLEOTIDE SEQUENCE [LARGE SCALE GENOMIC DNA]</scope>
    <source>
        <strain evidence="5 6">DSM 19706</strain>
    </source>
</reference>
<gene>
    <name evidence="5" type="ORF">SAMN05660429_00043</name>
</gene>
<dbReference type="GO" id="GO:0031564">
    <property type="term" value="P:transcription antitermination"/>
    <property type="evidence" value="ECO:0007669"/>
    <property type="project" value="UniProtKB-KW"/>
</dbReference>
<sequence length="192" mass="21751">MSICIKCKVSCNKISGCNVFNEKPGQWHVLTTKPKNEKRAHDNLKAQGFEVFLPLIAQVKKRQGLKSVAIEPLFPNYLFVKFNQKDTNFNAIRSTRGVGQLLRFGKMLATIDEAIIEKIAEQTSHEEQTFKQLDEILNYQAGDKVEINAGPFKGLEAIYKAKDGFERSVLLINLLGKEHDVSIETQHFDKIS</sequence>
<dbReference type="Proteomes" id="UP000199308">
    <property type="component" value="Unassembled WGS sequence"/>
</dbReference>
<name>A0A1H9Y2I9_THASX</name>
<dbReference type="InterPro" id="IPR010215">
    <property type="entry name" value="Transcription_antiterm_RfaH"/>
</dbReference>
<dbReference type="PANTHER" id="PTHR30265:SF7">
    <property type="entry name" value="TRANSCRIPTION ANTITERMINATION PROTEIN RFAH"/>
    <property type="match status" value="1"/>
</dbReference>
<dbReference type="InterPro" id="IPR008991">
    <property type="entry name" value="Translation_prot_SH3-like_sf"/>
</dbReference>
<protein>
    <submittedName>
        <fullName evidence="5">Transcriptional antiterminator RfaH</fullName>
    </submittedName>
</protein>
<dbReference type="NCBIfam" id="NF006534">
    <property type="entry name" value="PRK09014.1"/>
    <property type="match status" value="1"/>
</dbReference>
<dbReference type="SUPFAM" id="SSF82679">
    <property type="entry name" value="N-utilization substance G protein NusG, N-terminal domain"/>
    <property type="match status" value="1"/>
</dbReference>
<keyword evidence="2" id="KW-0805">Transcription regulation</keyword>
<evidence type="ECO:0000259" key="4">
    <source>
        <dbReference type="SMART" id="SM00738"/>
    </source>
</evidence>
<evidence type="ECO:0000313" key="5">
    <source>
        <dbReference type="EMBL" id="SES63027.1"/>
    </source>
</evidence>